<dbReference type="PDBsum" id="5THY"/>
<dbReference type="InterPro" id="IPR014031">
    <property type="entry name" value="Ketoacyl_synth_C"/>
</dbReference>
<dbReference type="BioCyc" id="MetaCyc:MONOMER-21991"/>
<dbReference type="InterPro" id="IPR013968">
    <property type="entry name" value="PKS_KR"/>
</dbReference>
<dbReference type="Gene3D" id="3.10.129.120">
    <property type="match status" value="1"/>
</dbReference>
<dbReference type="InterPro" id="IPR049490">
    <property type="entry name" value="C883_1060-like_KR_N"/>
</dbReference>
<keyword evidence="2" id="KW-0597">Phosphoprotein</keyword>
<dbReference type="PDB" id="5TZ6">
    <property type="method" value="X-ray"/>
    <property type="resolution" value="2.40 A"/>
    <property type="chains" value="A/B=941-1245"/>
</dbReference>
<evidence type="ECO:0000256" key="3">
    <source>
        <dbReference type="ARBA" id="ARBA00022679"/>
    </source>
</evidence>
<feature type="domain" description="Ketosynthase family 3 (KS3)" evidence="8">
    <location>
        <begin position="35"/>
        <end position="460"/>
    </location>
</feature>
<dbReference type="Gene3D" id="3.40.366.10">
    <property type="entry name" value="Malonyl-Coenzyme A Acyl Carrier Protein, domain 2"/>
    <property type="match status" value="1"/>
</dbReference>
<feature type="binding site" evidence="13 14">
    <location>
        <position position="1523"/>
    </location>
    <ligand>
        <name>S-adenosyl-L-homocysteine</name>
        <dbReference type="ChEBI" id="CHEBI:57856"/>
    </ligand>
</feature>
<dbReference type="SMART" id="SM00826">
    <property type="entry name" value="PKS_DH"/>
    <property type="match status" value="1"/>
</dbReference>
<dbReference type="InterPro" id="IPR036291">
    <property type="entry name" value="NAD(P)-bd_dom_sf"/>
</dbReference>
<evidence type="ECO:0000256" key="4">
    <source>
        <dbReference type="ARBA" id="ARBA00023268"/>
    </source>
</evidence>
<dbReference type="GO" id="GO:0006633">
    <property type="term" value="P:fatty acid biosynthetic process"/>
    <property type="evidence" value="ECO:0007669"/>
    <property type="project" value="InterPro"/>
</dbReference>
<dbReference type="InterPro" id="IPR020807">
    <property type="entry name" value="PKS_DH"/>
</dbReference>
<evidence type="ECO:0000256" key="1">
    <source>
        <dbReference type="ARBA" id="ARBA00022450"/>
    </source>
</evidence>
<dbReference type="Pfam" id="PF08242">
    <property type="entry name" value="Methyltransf_12"/>
    <property type="match status" value="1"/>
</dbReference>
<dbReference type="InterPro" id="IPR050091">
    <property type="entry name" value="PKS_NRPS_Biosynth_Enz"/>
</dbReference>
<dbReference type="PROSITE" id="PS00606">
    <property type="entry name" value="KS3_1"/>
    <property type="match status" value="1"/>
</dbReference>
<feature type="active site" description="Proton acceptor; for dehydratase activity" evidence="5">
    <location>
        <position position="978"/>
    </location>
</feature>
<dbReference type="InterPro" id="IPR018201">
    <property type="entry name" value="Ketoacyl_synth_AS"/>
</dbReference>
<dbReference type="SUPFAM" id="SSF53901">
    <property type="entry name" value="Thiolase-like"/>
    <property type="match status" value="1"/>
</dbReference>
<dbReference type="EMBL" id="HQ696500">
    <property type="protein sequence ID" value="AEE88280.1"/>
    <property type="molecule type" value="Genomic_DNA"/>
</dbReference>
<evidence type="ECO:0000259" key="9">
    <source>
        <dbReference type="PROSITE" id="PS52019"/>
    </source>
</evidence>
<dbReference type="SUPFAM" id="SSF53335">
    <property type="entry name" value="S-adenosyl-L-methionine-dependent methyltransferases"/>
    <property type="match status" value="1"/>
</dbReference>
<evidence type="ECO:0000256" key="5">
    <source>
        <dbReference type="PROSITE-ProRule" id="PRU01363"/>
    </source>
</evidence>
<dbReference type="InterPro" id="IPR009081">
    <property type="entry name" value="PP-bd_ACP"/>
</dbReference>
<dbReference type="SMART" id="SM00823">
    <property type="entry name" value="PKS_PP"/>
    <property type="match status" value="1"/>
</dbReference>
<evidence type="ECO:0000256" key="6">
    <source>
        <dbReference type="SAM" id="MobiDB-lite"/>
    </source>
</evidence>
<dbReference type="GO" id="GO:0005886">
    <property type="term" value="C:plasma membrane"/>
    <property type="evidence" value="ECO:0007669"/>
    <property type="project" value="TreeGrafter"/>
</dbReference>
<dbReference type="Gene3D" id="3.40.50.720">
    <property type="entry name" value="NAD(P)-binding Rossmann-like Domain"/>
    <property type="match status" value="1"/>
</dbReference>
<dbReference type="SMART" id="SM00827">
    <property type="entry name" value="PKS_AT"/>
    <property type="match status" value="1"/>
</dbReference>
<feature type="binding site" evidence="13">
    <location>
        <position position="1477"/>
    </location>
    <ligand>
        <name>S-adenosyl-L-homocysteine</name>
        <dbReference type="ChEBI" id="CHEBI:57856"/>
    </ligand>
</feature>
<dbReference type="GO" id="GO:0071770">
    <property type="term" value="P:DIM/DIP cell wall layer assembly"/>
    <property type="evidence" value="ECO:0007669"/>
    <property type="project" value="TreeGrafter"/>
</dbReference>
<reference evidence="15" key="4">
    <citation type="journal article" date="2016" name="J. Am. Chem. Soc.">
        <title>Vinylogous Dehydration by a Polyketide Dehydratase Domain in Curacin Biosynthesis.</title>
        <authorList>
            <person name="Fiers W.D."/>
            <person name="Dodge G.J."/>
            <person name="Sherman D.H."/>
            <person name="Smith J.L."/>
            <person name="Aldrich C.C."/>
        </authorList>
    </citation>
    <scope>X-RAY CRYSTALLOGRAPHY (2.40 ANGSTROMS) OF 941-1245</scope>
</reference>
<dbReference type="Pfam" id="PF08659">
    <property type="entry name" value="KR"/>
    <property type="match status" value="1"/>
</dbReference>
<organism evidence="11 12">
    <name type="scientific">Moorena producens 3L</name>
    <dbReference type="NCBI Taxonomy" id="489825"/>
    <lineage>
        <taxon>Bacteria</taxon>
        <taxon>Bacillati</taxon>
        <taxon>Cyanobacteriota</taxon>
        <taxon>Cyanophyceae</taxon>
        <taxon>Coleofasciculales</taxon>
        <taxon>Coleofasciculaceae</taxon>
        <taxon>Moorena</taxon>
    </lineage>
</organism>
<dbReference type="SUPFAM" id="SSF52151">
    <property type="entry name" value="FabD/lysophospholipase-like"/>
    <property type="match status" value="1"/>
</dbReference>
<dbReference type="InterPro" id="IPR029063">
    <property type="entry name" value="SAM-dependent_MTases_sf"/>
</dbReference>
<dbReference type="InterPro" id="IPR036736">
    <property type="entry name" value="ACP-like_sf"/>
</dbReference>
<dbReference type="Pfam" id="PF14765">
    <property type="entry name" value="PS-DH"/>
    <property type="match status" value="1"/>
</dbReference>
<dbReference type="SUPFAM" id="SSF51735">
    <property type="entry name" value="NAD(P)-binding Rossmann-fold domains"/>
    <property type="match status" value="2"/>
</dbReference>
<dbReference type="Pfam" id="PF02801">
    <property type="entry name" value="Ketoacyl-synt_C"/>
    <property type="match status" value="1"/>
</dbReference>
<keyword evidence="12" id="KW-1185">Reference proteome</keyword>
<keyword evidence="13 14" id="KW-0002">3D-structure</keyword>
<feature type="binding site" evidence="13 14">
    <location>
        <position position="1498"/>
    </location>
    <ligand>
        <name>S-adenosyl-L-homocysteine</name>
        <dbReference type="ChEBI" id="CHEBI:57856"/>
    </ligand>
</feature>
<dbReference type="PDBsum" id="5TZ6"/>
<feature type="binding site" evidence="13 14">
    <location>
        <position position="1478"/>
    </location>
    <ligand>
        <name>S-adenosyl-L-homocysteine</name>
        <dbReference type="ChEBI" id="CHEBI:57856"/>
    </ligand>
</feature>
<dbReference type="FunFam" id="3.10.129.10:FF:000155">
    <property type="entry name" value="CurJ"/>
    <property type="match status" value="1"/>
</dbReference>
<dbReference type="InterPro" id="IPR014043">
    <property type="entry name" value="Acyl_transferase_dom"/>
</dbReference>
<dbReference type="FunFam" id="3.40.47.10:FF:000019">
    <property type="entry name" value="Polyketide synthase type I"/>
    <property type="match status" value="1"/>
</dbReference>
<evidence type="ECO:0000313" key="11">
    <source>
        <dbReference type="EMBL" id="EGJ28345.1"/>
    </source>
</evidence>
<dbReference type="SUPFAM" id="SSF47336">
    <property type="entry name" value="ACP-like"/>
    <property type="match status" value="1"/>
</dbReference>
<dbReference type="InterPro" id="IPR049900">
    <property type="entry name" value="PKS_mFAS_DH"/>
</dbReference>
<sequence length="2298" mass="253355">MEPTTNKEQLSLSKQMFLALKQAEAKLEMMELAKSEPIAIIGIGCRFPGNANTPESFWQLLANGEDGVREIPPERWNPDYFYHPDPDTPGKMYIRHASLVDQVDQFEPEFFGISPREAHSLDPQQRFLLEVTWEALERAGINPQQLENTHTGVFLGMGQNDYADLGFNQLENISPYDATGNGFCFAAGRLSYFLGLQGPSLAIDTACSASLVAIHEACHSLRRGESNLALAGGVQLILSPHVTTALSKLKALSPDGRCKTFDAAADGYGRGEGCGMVVLKRLSDALKDGDQIWAVIRGSAVNHDGPSSGLTVPNKLAQEQLIQQALKAAKIEPSQVGYVEAHGTGTSLGDPMEVRALGTVFEEGHNQEHPLRIGSVKTNIGHLEAAAGIAGLIKVVLQLQHQKIAPSLNFKHPNPYIDWENLPLEVPTQLTPWSSSSGQRVAGVSSFAISGTNAHIVLEEAPREGNRQPPPVSPQGGKATGNSEDCLERSINLLTLSAKTEIALAELVISYLHYLENHPELELEDVCYTANTGRAHFKHRLAVIAADRKELVEKLHYQETGEQAVGLFSGHASKNPPKIVFLFTGQGSQYVNMGRQLYETQPTFRKALEQCDQILESYLEYRLLEVLYPQNAPSSSSSLLDQTAYTQPALFAIEYALAKLWESWGIKPNAVMGHSVGEYVAATIAGIFSLEDGLKLIAARGRLMQQLPSDGEMVSVMAKKSKVRELITPYTDKVAIAAINGPESVVISGETEAIAAIVNQLESEGVKTKRLQVSHAFHSPLMEPVLAEFEAVANQVTYHQPKIPLISNVTGKKVDNGIATANYWVNHIRQTVKFAASMETLHQQGLEIFLEIGAKPILLGMGHQCLPEGVGVWLPSLRPAVDEWQQILSTLGQLYVHGVQVNWSEFDRDYNHQKVVLPTYPFQRKRYWVETTNDWDGKTISTTKLHPLINQKFQSPLSKEIFFESYFSTENLPFLADHIVYEQVVVPGASHISLLLAAASLTFAATECQIEDILFPQALAIPEQGVRTVQVVLTPQNNSFSFQVISFDDSLESQINQVSNNGSHISDWAVHATGKLSVANAEQSLIPLEEIQARCSQKIDSAEIYQHLWDRQIHLGQSFRWIEQVWLGEGEVLCQMKVPKTILNTTKYQLHPTLVDSCFQSIIALVLDQSGNKNETFVPFSIDKFTFYNSSDNDLLWCYTCGSKDKQSGEKFKADIQLFDQHGQLVAQVIGFEGRKANPKILLMTLGSDLSNWLYEVEWRTKGLLGRLLPPDFLLDPVEVSQQLAPSLTELVTLLDNARTSEIGTQLEELSVDYIVQGLLQMGWSYQPTESFDLDAAAQCLGVVPTQVRLFERLLQILAEVGILQSNQQQWQVQKTAQKVNPSKQSQSLLSQYPDEAATLTLLERCASQLSGVLRGEIDPVQLVFPQGDLTTATQLYKDSAVAKVMNTIVEKVIMKAMEKLPPSRGIRLLEIGAGTGGTTSYILPHLNPNQTEYIFTDIGALFTSKAQEKFQDYRFLGYQTLDIEVDPSSQGFESHRYDVIIAANVLHATTSLKQTLSHVRQLLAPGGILVLYEATTRSRWVDLIFGLLEGWWKFTDYELRPDYPLLNREQWKKVLSETGFTQVVTLPEVEGMAEALSQQTVIVAQAASTKLEPTKETPKGWLILADQQGIAQQLASQLHSEGDVCTLVFWGENYQQIAPGEFTINPDNFSEFEQLIETVNAKSPSLSGVVQCWTTEAGVINNINSEELKNLSKLGCGTTLSLVQALVKAGLSQPPQLWLVTCGAQPVPSSYPVIPGLAQSSLWGMGKVISLEHPELNCVRIDLDPHQTIKKQADVLFKEIWSKDQEDQVAWRGDGRYVARLVASHHQQTDATTEQSLSFREDSTYLITGGMGGLGLLVARWMVDKGAKHLVLLGRRAPDDAANQKLTELEMAGAQVVVEKADVSDVESITRVLYKIEHSKIPLAGVIHAAGMLSDGVLQNQSWSSFEQVMAPKVQGAWHLHQFTQNQPLDFFVLFSSAASLLGSPGQGNHSAANGFLDGLAHYRRGIGLPGLSIHWGAVAQVGEAAERGADVRGQQQGMGALSPTQVLESLELLMSSTAKAQENNLSDIEVGVVPIEWSAWQERVAQWPFFTDWQETIQTTSEISKSEFLLKLEATAPSKRRSLLLAHVRRQLALVLGINHPESISLETGFFDLGMDSLTSVEFRNKLQTSFDCSLPSTIAFEYANIESLTDYLENKVILSSNSTAASEAETLDDMVDEGSLESELSESLAAEINQLSEDEMDLAVSQAVSQLDQLL</sequence>
<dbReference type="FunFam" id="3.40.366.10:FF:000002">
    <property type="entry name" value="Probable polyketide synthase 2"/>
    <property type="match status" value="1"/>
</dbReference>
<dbReference type="eggNOG" id="COG3321">
    <property type="taxonomic scope" value="Bacteria"/>
</dbReference>
<dbReference type="EMBL" id="GL890975">
    <property type="protein sequence ID" value="EGJ28345.1"/>
    <property type="molecule type" value="Genomic_DNA"/>
</dbReference>
<dbReference type="Gene3D" id="3.40.47.10">
    <property type="match status" value="1"/>
</dbReference>
<reference evidence="11" key="2">
    <citation type="journal article" date="2011" name="Proc. Natl. Acad. Sci. U.S.A.">
        <title>Genomic insights into the physiology and ecology of the marine filamentous cyanobacterium Lyngbya majuscula.</title>
        <authorList>
            <person name="Jones A.C."/>
            <person name="Monroe E.A."/>
            <person name="Podell S."/>
            <person name="Hess W.R."/>
            <person name="Klages S."/>
            <person name="Esquenazi E."/>
            <person name="Niessen S."/>
            <person name="Hoover H."/>
            <person name="Rothmann M."/>
            <person name="Lasken R.S."/>
            <person name="Yates J.R.III."/>
            <person name="Reinhardt R."/>
            <person name="Kube M."/>
            <person name="Burkart M.D."/>
            <person name="Allen E.E."/>
            <person name="Dorrestein P.C."/>
            <person name="Gerwick W.H."/>
            <person name="Gerwick L."/>
        </authorList>
    </citation>
    <scope>NUCLEOTIDE SEQUENCE</scope>
    <source>
        <strain evidence="11">3L</strain>
    </source>
</reference>
<dbReference type="SUPFAM" id="SSF55048">
    <property type="entry name" value="Probable ACP-binding domain of malonyl-CoA ACP transacylase"/>
    <property type="match status" value="1"/>
</dbReference>
<evidence type="ECO:0007829" key="15">
    <source>
        <dbReference type="PDB" id="5TZ6"/>
    </source>
</evidence>
<dbReference type="SMR" id="F4Y426"/>
<feature type="domain" description="PKS/mFAS DH" evidence="9">
    <location>
        <begin position="946"/>
        <end position="1243"/>
    </location>
</feature>
<keyword evidence="4" id="KW-0511">Multifunctional enzyme</keyword>
<dbReference type="PDB" id="5THY">
    <property type="method" value="X-ray"/>
    <property type="resolution" value="2.09 A"/>
    <property type="chains" value="A/B=1269-1649"/>
</dbReference>
<dbReference type="Pfam" id="PF00109">
    <property type="entry name" value="ketoacyl-synt"/>
    <property type="match status" value="1"/>
</dbReference>
<dbReference type="InterPro" id="IPR049551">
    <property type="entry name" value="PKS_DH_C"/>
</dbReference>
<feature type="binding site" evidence="13 14">
    <location>
        <position position="1476"/>
    </location>
    <ligand>
        <name>S-adenosyl-L-homocysteine</name>
        <dbReference type="ChEBI" id="CHEBI:57856"/>
    </ligand>
</feature>
<feature type="region of interest" description="N-terminal hotdog fold" evidence="5">
    <location>
        <begin position="946"/>
        <end position="1083"/>
    </location>
</feature>
<dbReference type="InterPro" id="IPR013217">
    <property type="entry name" value="Methyltransf_12"/>
</dbReference>
<dbReference type="PANTHER" id="PTHR43775:SF37">
    <property type="entry name" value="SI:DKEY-61P9.11"/>
    <property type="match status" value="1"/>
</dbReference>
<dbReference type="Pfam" id="PF21394">
    <property type="entry name" value="Beta-ketacyl_N"/>
    <property type="match status" value="1"/>
</dbReference>
<dbReference type="Pfam" id="PF00550">
    <property type="entry name" value="PP-binding"/>
    <property type="match status" value="1"/>
</dbReference>
<dbReference type="GO" id="GO:0004315">
    <property type="term" value="F:3-oxoacyl-[acyl-carrier-protein] synthase activity"/>
    <property type="evidence" value="ECO:0007669"/>
    <property type="project" value="InterPro"/>
</dbReference>
<feature type="region of interest" description="C-terminal hotdog fold" evidence="5">
    <location>
        <begin position="1096"/>
        <end position="1243"/>
    </location>
</feature>
<dbReference type="GO" id="GO:0005737">
    <property type="term" value="C:cytoplasm"/>
    <property type="evidence" value="ECO:0007669"/>
    <property type="project" value="TreeGrafter"/>
</dbReference>
<dbReference type="OrthoDB" id="499075at2"/>
<dbReference type="SMART" id="SM00825">
    <property type="entry name" value="PKS_KS"/>
    <property type="match status" value="1"/>
</dbReference>
<dbReference type="InterPro" id="IPR014030">
    <property type="entry name" value="Ketoacyl_synth_N"/>
</dbReference>
<evidence type="ECO:0000259" key="8">
    <source>
        <dbReference type="PROSITE" id="PS52004"/>
    </source>
</evidence>
<dbReference type="InterPro" id="IPR016035">
    <property type="entry name" value="Acyl_Trfase/lysoPLipase"/>
</dbReference>
<dbReference type="InterPro" id="IPR020841">
    <property type="entry name" value="PKS_Beta-ketoAc_synthase_dom"/>
</dbReference>
<dbReference type="Pfam" id="PF00698">
    <property type="entry name" value="Acyl_transf_1"/>
    <property type="match status" value="1"/>
</dbReference>
<dbReference type="GO" id="GO:0004312">
    <property type="term" value="F:fatty acid synthase activity"/>
    <property type="evidence" value="ECO:0007669"/>
    <property type="project" value="TreeGrafter"/>
</dbReference>
<feature type="domain" description="Carrier" evidence="7">
    <location>
        <begin position="2164"/>
        <end position="2239"/>
    </location>
</feature>
<keyword evidence="1" id="KW-0596">Phosphopantetheine</keyword>
<feature type="region of interest" description="Disordered" evidence="6">
    <location>
        <begin position="459"/>
        <end position="482"/>
    </location>
</feature>
<gene>
    <name evidence="11" type="ORF">LYNGBM3L_74460</name>
</gene>
<feature type="active site" description="Proton donor; for dehydratase activity" evidence="5">
    <location>
        <position position="1156"/>
    </location>
</feature>
<dbReference type="Pfam" id="PF22621">
    <property type="entry name" value="CurL-like_PKS_C"/>
    <property type="match status" value="1"/>
</dbReference>
<dbReference type="InterPro" id="IPR020806">
    <property type="entry name" value="PKS_PP-bd"/>
</dbReference>
<dbReference type="InterPro" id="IPR057326">
    <property type="entry name" value="KR_dom"/>
</dbReference>
<dbReference type="PDBsum" id="5THZ"/>
<dbReference type="PROSITE" id="PS52019">
    <property type="entry name" value="PKS_MFAS_DH"/>
    <property type="match status" value="1"/>
</dbReference>
<feature type="binding site" evidence="13 14">
    <location>
        <position position="1479"/>
    </location>
    <ligand>
        <name>S-adenosyl-L-homocysteine</name>
        <dbReference type="ChEBI" id="CHEBI:57856"/>
    </ligand>
</feature>
<reference evidence="13 14" key="3">
    <citation type="journal article" date="2016" name="ACS Chem. Biol.">
        <title>Domain Organization and Active Site Architecture of a Polyketide Synthase C-methyltransferase.</title>
        <authorList>
            <person name="Skiba M.A."/>
            <person name="Sikkema A.P."/>
            <person name="Fiers W.D."/>
            <person name="Gerwick W.H."/>
            <person name="Sherman D.H."/>
            <person name="Aldrich C.C."/>
            <person name="Smith J.L."/>
        </authorList>
    </citation>
    <scope>X-RAY CRYSTALLOGRAPHY (2.09 ANGSTROMS) OF 1269-1649 IN COMPLEX WITH S-ADENOSYL-L-HOMOCYSTEINE</scope>
</reference>
<evidence type="ECO:0000313" key="12">
    <source>
        <dbReference type="Proteomes" id="UP000003959"/>
    </source>
</evidence>
<dbReference type="PROSITE" id="PS52004">
    <property type="entry name" value="KS3_2"/>
    <property type="match status" value="1"/>
</dbReference>
<evidence type="ECO:0007829" key="13">
    <source>
        <dbReference type="PDB" id="5THY"/>
    </source>
</evidence>
<evidence type="ECO:0000313" key="10">
    <source>
        <dbReference type="EMBL" id="AEE88280.1"/>
    </source>
</evidence>
<proteinExistence type="evidence at protein level"/>
<dbReference type="Gene3D" id="3.30.70.3290">
    <property type="match status" value="1"/>
</dbReference>
<accession>F4Y426</accession>
<dbReference type="CDD" id="cd08955">
    <property type="entry name" value="KR_2_FAS_SDR_x"/>
    <property type="match status" value="1"/>
</dbReference>
<dbReference type="InterPro" id="IPR001227">
    <property type="entry name" value="Ac_transferase_dom_sf"/>
</dbReference>
<dbReference type="PANTHER" id="PTHR43775">
    <property type="entry name" value="FATTY ACID SYNTHASE"/>
    <property type="match status" value="1"/>
</dbReference>
<dbReference type="Pfam" id="PF21089">
    <property type="entry name" value="PKS_DH_N"/>
    <property type="match status" value="1"/>
</dbReference>
<reference evidence="10 12" key="1">
    <citation type="journal article" date="2011" name="Proc. Natl. Acad. Sci. U.S.A.">
        <title>Genomic insights into the physiology and ecology of the marine filamentous cyanobacterium Lyngbya majuscula.</title>
        <authorList>
            <person name="Jones A.C."/>
            <person name="Monroe E.A."/>
            <person name="Podell S."/>
            <person name="Hess W.R."/>
            <person name="Klages S."/>
            <person name="Esquenazi E."/>
            <person name="Niessen S."/>
            <person name="Hoover H."/>
            <person name="Rothmann M."/>
            <person name="Lasken R.S."/>
            <person name="Yates J.R.III."/>
            <person name="Reinhardt R."/>
            <person name="Kube M."/>
            <person name="Burkart M.D."/>
            <person name="Allen E.E."/>
            <person name="Dorrestein P.C."/>
            <person name="Gerwick W.H."/>
            <person name="Gerwick L."/>
        </authorList>
    </citation>
    <scope>NUCLEOTIDE SEQUENCE [LARGE SCALE GENOMIC DNA]</scope>
    <source>
        <strain evidence="10 12">3L</strain>
    </source>
</reference>
<dbReference type="InterPro" id="IPR049552">
    <property type="entry name" value="PKS_DH_N"/>
</dbReference>
<dbReference type="Gene3D" id="3.10.129.10">
    <property type="entry name" value="Hotdog Thioesterase"/>
    <property type="match status" value="1"/>
</dbReference>
<dbReference type="PROSITE" id="PS50075">
    <property type="entry name" value="CARRIER"/>
    <property type="match status" value="1"/>
</dbReference>
<evidence type="ECO:0007829" key="14">
    <source>
        <dbReference type="PDB" id="5THZ"/>
    </source>
</evidence>
<dbReference type="InterPro" id="IPR016039">
    <property type="entry name" value="Thiolase-like"/>
</dbReference>
<name>F4Y426_9CYAN</name>
<dbReference type="GO" id="GO:0031177">
    <property type="term" value="F:phosphopantetheine binding"/>
    <property type="evidence" value="ECO:0007669"/>
    <property type="project" value="InterPro"/>
</dbReference>
<dbReference type="Proteomes" id="UP000003959">
    <property type="component" value="Unassembled WGS sequence"/>
</dbReference>
<feature type="binding site" evidence="13 14">
    <location>
        <position position="1524"/>
    </location>
    <ligand>
        <name>S-adenosyl-L-homocysteine</name>
        <dbReference type="ChEBI" id="CHEBI:57856"/>
    </ligand>
</feature>
<dbReference type="PDB" id="5THZ">
    <property type="method" value="X-ray"/>
    <property type="resolution" value="2.10 A"/>
    <property type="chains" value="A/B=1269-1649"/>
</dbReference>
<dbReference type="CDD" id="cd02440">
    <property type="entry name" value="AdoMet_MTases"/>
    <property type="match status" value="1"/>
</dbReference>
<feature type="binding site" evidence="13 14">
    <location>
        <position position="1525"/>
    </location>
    <ligand>
        <name>S-adenosyl-L-homocysteine</name>
        <dbReference type="ChEBI" id="CHEBI:57856"/>
    </ligand>
</feature>
<feature type="binding site" evidence="14">
    <location>
        <position position="1434"/>
    </location>
    <ligand>
        <name>S-adenosyl-L-homocysteine</name>
        <dbReference type="ChEBI" id="CHEBI:57856"/>
    </ligand>
</feature>
<dbReference type="SMART" id="SM01294">
    <property type="entry name" value="PKS_PP_betabranch"/>
    <property type="match status" value="1"/>
</dbReference>
<keyword evidence="3" id="KW-0808">Transferase</keyword>
<dbReference type="HOGENOM" id="CLU_000022_35_2_3"/>
<dbReference type="Gene3D" id="1.10.1200.10">
    <property type="entry name" value="ACP-like"/>
    <property type="match status" value="1"/>
</dbReference>
<dbReference type="Gene3D" id="3.40.50.150">
    <property type="entry name" value="Vaccinia Virus protein VP39"/>
    <property type="match status" value="1"/>
</dbReference>
<dbReference type="InterPro" id="IPR016036">
    <property type="entry name" value="Malonyl_transacylase_ACP-bd"/>
</dbReference>
<dbReference type="RefSeq" id="WP_008191795.1">
    <property type="nucleotide sequence ID" value="NZ_GL890975.1"/>
</dbReference>
<evidence type="ECO:0000259" key="7">
    <source>
        <dbReference type="PROSITE" id="PS50075"/>
    </source>
</evidence>
<dbReference type="CDD" id="cd00833">
    <property type="entry name" value="PKS"/>
    <property type="match status" value="1"/>
</dbReference>
<dbReference type="SMART" id="SM00822">
    <property type="entry name" value="PKS_KR"/>
    <property type="match status" value="1"/>
</dbReference>
<protein>
    <submittedName>
        <fullName evidence="10">CurJ</fullName>
    </submittedName>
    <submittedName>
        <fullName evidence="11">Polyketide synthase module</fullName>
    </submittedName>
</protein>
<evidence type="ECO:0000256" key="2">
    <source>
        <dbReference type="ARBA" id="ARBA00022553"/>
    </source>
</evidence>